<organism evidence="1 2">
    <name type="scientific">Hymenobacter busanensis</name>
    <dbReference type="NCBI Taxonomy" id="2607656"/>
    <lineage>
        <taxon>Bacteria</taxon>
        <taxon>Pseudomonadati</taxon>
        <taxon>Bacteroidota</taxon>
        <taxon>Cytophagia</taxon>
        <taxon>Cytophagales</taxon>
        <taxon>Hymenobacteraceae</taxon>
        <taxon>Hymenobacter</taxon>
    </lineage>
</organism>
<dbReference type="Proteomes" id="UP000326380">
    <property type="component" value="Unassembled WGS sequence"/>
</dbReference>
<protein>
    <submittedName>
        <fullName evidence="1">Uncharacterized protein</fullName>
    </submittedName>
</protein>
<evidence type="ECO:0000313" key="2">
    <source>
        <dbReference type="Proteomes" id="UP000326380"/>
    </source>
</evidence>
<comment type="caution">
    <text evidence="1">The sequence shown here is derived from an EMBL/GenBank/DDBJ whole genome shotgun (WGS) entry which is preliminary data.</text>
</comment>
<dbReference type="Pfam" id="PF20541">
    <property type="entry name" value="DUF6756"/>
    <property type="match status" value="1"/>
</dbReference>
<dbReference type="EMBL" id="VTWU01000006">
    <property type="protein sequence ID" value="KAA9327472.1"/>
    <property type="molecule type" value="Genomic_DNA"/>
</dbReference>
<dbReference type="InterPro" id="IPR046644">
    <property type="entry name" value="DUF6756"/>
</dbReference>
<proteinExistence type="predicted"/>
<sequence>MMFWVDRRAIGIALILNRSAEGCELAVAFDFVRTCAGMWPPVRNEIEKLRQMPDVQPEHFCPLGAHEWLVIEGKVEDAFRQPVQASKRKSLLWTQLRSNLAVAVLSYVDADETALVKLRKVWPAHEPVFFFAQESITEPKKWWYRTKGAVAWQLLKHVWQKPTPVEEWGIVDRKYRWALFVTHADDIIFCGQPLVDRVLQLGQQANIRIR</sequence>
<evidence type="ECO:0000313" key="1">
    <source>
        <dbReference type="EMBL" id="KAA9327472.1"/>
    </source>
</evidence>
<gene>
    <name evidence="1" type="ORF">F0P96_15940</name>
</gene>
<keyword evidence="2" id="KW-1185">Reference proteome</keyword>
<reference evidence="1 2" key="1">
    <citation type="submission" date="2019-09" db="EMBL/GenBank/DDBJ databases">
        <title>Genome sequence of Hymenobacter sp. M3.</title>
        <authorList>
            <person name="Srinivasan S."/>
        </authorList>
    </citation>
    <scope>NUCLEOTIDE SEQUENCE [LARGE SCALE GENOMIC DNA]</scope>
    <source>
        <strain evidence="1 2">M3</strain>
    </source>
</reference>
<dbReference type="AlphaFoldDB" id="A0A7L4ZXL8"/>
<name>A0A7L4ZXL8_9BACT</name>
<accession>A0A7L4ZXL8</accession>
<dbReference type="RefSeq" id="WP_151079919.1">
    <property type="nucleotide sequence ID" value="NZ_CP047647.1"/>
</dbReference>